<dbReference type="AlphaFoldDB" id="A0A7W6WQU1"/>
<dbReference type="Proteomes" id="UP000524535">
    <property type="component" value="Unassembled WGS sequence"/>
</dbReference>
<evidence type="ECO:0008006" key="7">
    <source>
        <dbReference type="Google" id="ProtNLM"/>
    </source>
</evidence>
<comment type="caution">
    <text evidence="1">The sequence shown here is derived from an EMBL/GenBank/DDBJ whole genome shotgun (WGS) entry which is preliminary data.</text>
</comment>
<evidence type="ECO:0000313" key="5">
    <source>
        <dbReference type="Proteomes" id="UP000524535"/>
    </source>
</evidence>
<evidence type="ECO:0000313" key="1">
    <source>
        <dbReference type="EMBL" id="MBB4349370.1"/>
    </source>
</evidence>
<reference evidence="4 5" key="1">
    <citation type="submission" date="2020-08" db="EMBL/GenBank/DDBJ databases">
        <title>Genomic Encyclopedia of Type Strains, Phase IV (KMG-V): Genome sequencing to study the core and pangenomes of soil and plant-associated prokaryotes.</title>
        <authorList>
            <person name="Whitman W."/>
        </authorList>
    </citation>
    <scope>NUCLEOTIDE SEQUENCE [LARGE SCALE GENOMIC DNA]</scope>
    <source>
        <strain evidence="2 5">SEMIA 444</strain>
        <strain evidence="1 4">SEMIA 448</strain>
        <strain evidence="3 6">SEMIA 452</strain>
    </source>
</reference>
<organism evidence="1 4">
    <name type="scientific">Aliirhizobium cellulosilyticum</name>
    <dbReference type="NCBI Taxonomy" id="393664"/>
    <lineage>
        <taxon>Bacteria</taxon>
        <taxon>Pseudomonadati</taxon>
        <taxon>Pseudomonadota</taxon>
        <taxon>Alphaproteobacteria</taxon>
        <taxon>Hyphomicrobiales</taxon>
        <taxon>Rhizobiaceae</taxon>
        <taxon>Aliirhizobium</taxon>
    </lineage>
</organism>
<accession>A0A7W6WQU1</accession>
<protein>
    <recommendedName>
        <fullName evidence="7">AraC family transcriptional regulator</fullName>
    </recommendedName>
</protein>
<proteinExistence type="predicted"/>
<evidence type="ECO:0000313" key="2">
    <source>
        <dbReference type="EMBL" id="MBB4412408.1"/>
    </source>
</evidence>
<gene>
    <name evidence="2" type="ORF">GGE31_002921</name>
    <name evidence="1" type="ORF">GGE33_003132</name>
    <name evidence="3" type="ORF">GGE35_002862</name>
</gene>
<dbReference type="EMBL" id="JACIGW010000003">
    <property type="protein sequence ID" value="MBB4349370.1"/>
    <property type="molecule type" value="Genomic_DNA"/>
</dbReference>
<sequence length="202" mass="22263">MKVTKFMNEIPMPSAEWSKCFGLTSPPVMAARPLGGSELAAVLLEETDALSQRLISIPNENSYLVMLYFADVEHRDVLVHGKPTEYRTYPQGSICLVDLENGAKIEVRGSLNALAFRIPRSFLKEFGPHTGLGAVGLKTCRGAGDIIIHHLGEAMVSMLDLLSSERKLLLEHVFQALVAHLVHHYSDARDNGSSAFLRLTIH</sequence>
<dbReference type="Proteomes" id="UP000520770">
    <property type="component" value="Unassembled WGS sequence"/>
</dbReference>
<evidence type="ECO:0000313" key="6">
    <source>
        <dbReference type="Proteomes" id="UP000576087"/>
    </source>
</evidence>
<dbReference type="EMBL" id="JACIHM010000003">
    <property type="protein sequence ID" value="MBB4447040.1"/>
    <property type="molecule type" value="Genomic_DNA"/>
</dbReference>
<dbReference type="Proteomes" id="UP000576087">
    <property type="component" value="Unassembled WGS sequence"/>
</dbReference>
<dbReference type="RefSeq" id="WP_183824502.1">
    <property type="nucleotide sequence ID" value="NZ_JACIGW010000003.1"/>
</dbReference>
<dbReference type="EMBL" id="JACIGY010000003">
    <property type="protein sequence ID" value="MBB4412408.1"/>
    <property type="molecule type" value="Genomic_DNA"/>
</dbReference>
<evidence type="ECO:0000313" key="3">
    <source>
        <dbReference type="EMBL" id="MBB4447040.1"/>
    </source>
</evidence>
<keyword evidence="5" id="KW-1185">Reference proteome</keyword>
<evidence type="ECO:0000313" key="4">
    <source>
        <dbReference type="Proteomes" id="UP000520770"/>
    </source>
</evidence>
<name>A0A7W6WQU1_9HYPH</name>